<protein>
    <submittedName>
        <fullName evidence="1">Uncharacterized protein</fullName>
    </submittedName>
</protein>
<dbReference type="SUPFAM" id="SSF53098">
    <property type="entry name" value="Ribonuclease H-like"/>
    <property type="match status" value="1"/>
</dbReference>
<dbReference type="EMBL" id="AVOT02045840">
    <property type="protein sequence ID" value="MBW0541170.1"/>
    <property type="molecule type" value="Genomic_DNA"/>
</dbReference>
<keyword evidence="2" id="KW-1185">Reference proteome</keyword>
<sequence length="149" mass="16706">MNQEIKYLCPKYTANAQEIGFMAHTINLAACDGLKALGNSASDALDPSIKSDTMAITNLVNPPDGLNLKYDSIITHIRQLASYFHKSPQIHEKIVTTIKLVYNDYRQTQAIMLLSHIPTLWNSTYNMLNQELMLKEAYNPFTSSPNLAS</sequence>
<dbReference type="InterPro" id="IPR012337">
    <property type="entry name" value="RNaseH-like_sf"/>
</dbReference>
<reference evidence="1" key="1">
    <citation type="submission" date="2021-03" db="EMBL/GenBank/DDBJ databases">
        <title>Draft genome sequence of rust myrtle Austropuccinia psidii MF-1, a brazilian biotype.</title>
        <authorList>
            <person name="Quecine M.C."/>
            <person name="Pachon D.M.R."/>
            <person name="Bonatelli M.L."/>
            <person name="Correr F.H."/>
            <person name="Franceschini L.M."/>
            <person name="Leite T.F."/>
            <person name="Margarido G.R.A."/>
            <person name="Almeida C.A."/>
            <person name="Ferrarezi J.A."/>
            <person name="Labate C.A."/>
        </authorList>
    </citation>
    <scope>NUCLEOTIDE SEQUENCE</scope>
    <source>
        <strain evidence="1">MF-1</strain>
    </source>
</reference>
<proteinExistence type="predicted"/>
<dbReference type="AlphaFoldDB" id="A0A9Q3FHV4"/>
<name>A0A9Q3FHV4_9BASI</name>
<dbReference type="Proteomes" id="UP000765509">
    <property type="component" value="Unassembled WGS sequence"/>
</dbReference>
<evidence type="ECO:0000313" key="1">
    <source>
        <dbReference type="EMBL" id="MBW0541170.1"/>
    </source>
</evidence>
<accession>A0A9Q3FHV4</accession>
<comment type="caution">
    <text evidence="1">The sequence shown here is derived from an EMBL/GenBank/DDBJ whole genome shotgun (WGS) entry which is preliminary data.</text>
</comment>
<evidence type="ECO:0000313" key="2">
    <source>
        <dbReference type="Proteomes" id="UP000765509"/>
    </source>
</evidence>
<gene>
    <name evidence="1" type="ORF">O181_080885</name>
</gene>
<organism evidence="1 2">
    <name type="scientific">Austropuccinia psidii MF-1</name>
    <dbReference type="NCBI Taxonomy" id="1389203"/>
    <lineage>
        <taxon>Eukaryota</taxon>
        <taxon>Fungi</taxon>
        <taxon>Dikarya</taxon>
        <taxon>Basidiomycota</taxon>
        <taxon>Pucciniomycotina</taxon>
        <taxon>Pucciniomycetes</taxon>
        <taxon>Pucciniales</taxon>
        <taxon>Sphaerophragmiaceae</taxon>
        <taxon>Austropuccinia</taxon>
    </lineage>
</organism>